<dbReference type="EMBL" id="WESC01000004">
    <property type="protein sequence ID" value="KAB7741332.1"/>
    <property type="molecule type" value="Genomic_DNA"/>
</dbReference>
<proteinExistence type="inferred from homology"/>
<dbReference type="PANTHER" id="PTHR36699:SF1">
    <property type="entry name" value="L,D-TRANSPEPTIDASE YAFK-RELATED"/>
    <property type="match status" value="1"/>
</dbReference>
<evidence type="ECO:0000256" key="6">
    <source>
        <dbReference type="ARBA" id="ARBA00023316"/>
    </source>
</evidence>
<dbReference type="Gene3D" id="2.40.440.10">
    <property type="entry name" value="L,D-transpeptidase catalytic domain-like"/>
    <property type="match status" value="1"/>
</dbReference>
<name>A0A6N6VPM7_9HYPH</name>
<reference evidence="9 10" key="1">
    <citation type="submission" date="2019-09" db="EMBL/GenBank/DDBJ databases">
        <title>Parvibaculum sedimenti sp. nov., isolated from sediment.</title>
        <authorList>
            <person name="Wang Y."/>
        </authorList>
    </citation>
    <scope>NUCLEOTIDE SEQUENCE [LARGE SCALE GENOMIC DNA]</scope>
    <source>
        <strain evidence="9 10">HXT-9</strain>
    </source>
</reference>
<dbReference type="GO" id="GO:0009252">
    <property type="term" value="P:peptidoglycan biosynthetic process"/>
    <property type="evidence" value="ECO:0007669"/>
    <property type="project" value="UniProtKB-UniPathway"/>
</dbReference>
<feature type="active site" description="Nucleophile" evidence="7">
    <location>
        <position position="178"/>
    </location>
</feature>
<dbReference type="CDD" id="cd16913">
    <property type="entry name" value="YkuD_like"/>
    <property type="match status" value="1"/>
</dbReference>
<dbReference type="InterPro" id="IPR005490">
    <property type="entry name" value="LD_TPept_cat_dom"/>
</dbReference>
<sequence length="203" mass="22097">MPMRSSADAGRVAPSMMAARAPMPKSFRIEGLMIPLPLRALFAAALFTLIGGAASATPLAPDELPKADRIVVWKAKRELDLMAKGIVIRAYPIALGGHPKGPKLLKGDGRTPEGIYVIDRRLRQTEYHRALHISYPNPADRVRAKGGDTGGDIFIHGMPRAFGRKDPVRFFTDWTNGCIAVGNIAIEEIWNAVDDGTPIEIHP</sequence>
<dbReference type="GO" id="GO:0008360">
    <property type="term" value="P:regulation of cell shape"/>
    <property type="evidence" value="ECO:0007669"/>
    <property type="project" value="UniProtKB-UniRule"/>
</dbReference>
<feature type="domain" description="L,D-TPase catalytic" evidence="8">
    <location>
        <begin position="68"/>
        <end position="202"/>
    </location>
</feature>
<gene>
    <name evidence="9" type="ORF">F2P47_06205</name>
</gene>
<organism evidence="9 10">
    <name type="scientific">Parvibaculum sedimenti</name>
    <dbReference type="NCBI Taxonomy" id="2608632"/>
    <lineage>
        <taxon>Bacteria</taxon>
        <taxon>Pseudomonadati</taxon>
        <taxon>Pseudomonadota</taxon>
        <taxon>Alphaproteobacteria</taxon>
        <taxon>Hyphomicrobiales</taxon>
        <taxon>Parvibaculaceae</taxon>
        <taxon>Parvibaculum</taxon>
    </lineage>
</organism>
<dbReference type="PROSITE" id="PS52029">
    <property type="entry name" value="LD_TPASE"/>
    <property type="match status" value="1"/>
</dbReference>
<evidence type="ECO:0000256" key="1">
    <source>
        <dbReference type="ARBA" id="ARBA00004752"/>
    </source>
</evidence>
<dbReference type="GO" id="GO:0004180">
    <property type="term" value="F:carboxypeptidase activity"/>
    <property type="evidence" value="ECO:0007669"/>
    <property type="project" value="UniProtKB-ARBA"/>
</dbReference>
<keyword evidence="4 7" id="KW-0133">Cell shape</keyword>
<evidence type="ECO:0000256" key="3">
    <source>
        <dbReference type="ARBA" id="ARBA00022679"/>
    </source>
</evidence>
<evidence type="ECO:0000256" key="2">
    <source>
        <dbReference type="ARBA" id="ARBA00005992"/>
    </source>
</evidence>
<evidence type="ECO:0000256" key="5">
    <source>
        <dbReference type="ARBA" id="ARBA00022984"/>
    </source>
</evidence>
<dbReference type="Pfam" id="PF03734">
    <property type="entry name" value="YkuD"/>
    <property type="match status" value="1"/>
</dbReference>
<comment type="similarity">
    <text evidence="2">Belongs to the YkuD family.</text>
</comment>
<keyword evidence="10" id="KW-1185">Reference proteome</keyword>
<dbReference type="AlphaFoldDB" id="A0A6N6VPM7"/>
<evidence type="ECO:0000313" key="9">
    <source>
        <dbReference type="EMBL" id="KAB7741332.1"/>
    </source>
</evidence>
<dbReference type="Proteomes" id="UP000468901">
    <property type="component" value="Unassembled WGS sequence"/>
</dbReference>
<dbReference type="PANTHER" id="PTHR36699">
    <property type="entry name" value="LD-TRANSPEPTIDASE"/>
    <property type="match status" value="1"/>
</dbReference>
<feature type="active site" description="Proton donor/acceptor" evidence="7">
    <location>
        <position position="156"/>
    </location>
</feature>
<evidence type="ECO:0000256" key="4">
    <source>
        <dbReference type="ARBA" id="ARBA00022960"/>
    </source>
</evidence>
<dbReference type="GO" id="GO:0071555">
    <property type="term" value="P:cell wall organization"/>
    <property type="evidence" value="ECO:0007669"/>
    <property type="project" value="UniProtKB-UniRule"/>
</dbReference>
<comment type="caution">
    <text evidence="9">The sequence shown here is derived from an EMBL/GenBank/DDBJ whole genome shotgun (WGS) entry which is preliminary data.</text>
</comment>
<comment type="pathway">
    <text evidence="1 7">Cell wall biogenesis; peptidoglycan biosynthesis.</text>
</comment>
<accession>A0A6N6VPM7</accession>
<keyword evidence="3" id="KW-0808">Transferase</keyword>
<evidence type="ECO:0000256" key="7">
    <source>
        <dbReference type="PROSITE-ProRule" id="PRU01373"/>
    </source>
</evidence>
<protein>
    <submittedName>
        <fullName evidence="9">L,D-transpeptidase family protein</fullName>
    </submittedName>
</protein>
<dbReference type="InterPro" id="IPR038063">
    <property type="entry name" value="Transpep_catalytic_dom"/>
</dbReference>
<dbReference type="GO" id="GO:0016740">
    <property type="term" value="F:transferase activity"/>
    <property type="evidence" value="ECO:0007669"/>
    <property type="project" value="UniProtKB-KW"/>
</dbReference>
<evidence type="ECO:0000313" key="10">
    <source>
        <dbReference type="Proteomes" id="UP000468901"/>
    </source>
</evidence>
<keyword evidence="6 7" id="KW-0961">Cell wall biogenesis/degradation</keyword>
<dbReference type="UniPathway" id="UPA00219"/>
<dbReference type="SUPFAM" id="SSF141523">
    <property type="entry name" value="L,D-transpeptidase catalytic domain-like"/>
    <property type="match status" value="1"/>
</dbReference>
<evidence type="ECO:0000259" key="8">
    <source>
        <dbReference type="PROSITE" id="PS52029"/>
    </source>
</evidence>
<keyword evidence="5 7" id="KW-0573">Peptidoglycan synthesis</keyword>